<dbReference type="AlphaFoldDB" id="U5D233"/>
<dbReference type="HOGENOM" id="CLU_2018305_0_0_1"/>
<dbReference type="Gramene" id="ERN16479">
    <property type="protein sequence ID" value="ERN16479"/>
    <property type="gene ID" value="AMTR_s00052p00227700"/>
</dbReference>
<dbReference type="EMBL" id="KI392446">
    <property type="protein sequence ID" value="ERN16479.1"/>
    <property type="molecule type" value="Genomic_DNA"/>
</dbReference>
<dbReference type="Proteomes" id="UP000017836">
    <property type="component" value="Unassembled WGS sequence"/>
</dbReference>
<accession>U5D233</accession>
<name>U5D233_AMBTC</name>
<evidence type="ECO:0000313" key="2">
    <source>
        <dbReference type="Proteomes" id="UP000017836"/>
    </source>
</evidence>
<sequence>MGIVAHLMTTPPSVYARVMVNNIIKVLRSKATLVRETIQLRGGMRVDEPWGYSLGNNLSNVPDWQWENLCMRTFDRIVHVCTSPSKSSIEAVHMHGLTGYASHMDSSRQAAQASDKDAWQRLT</sequence>
<protein>
    <submittedName>
        <fullName evidence="1">Uncharacterized protein</fullName>
    </submittedName>
</protein>
<reference evidence="2" key="1">
    <citation type="journal article" date="2013" name="Science">
        <title>The Amborella genome and the evolution of flowering plants.</title>
        <authorList>
            <consortium name="Amborella Genome Project"/>
        </authorList>
    </citation>
    <scope>NUCLEOTIDE SEQUENCE [LARGE SCALE GENOMIC DNA]</scope>
</reference>
<evidence type="ECO:0000313" key="1">
    <source>
        <dbReference type="EMBL" id="ERN16479.1"/>
    </source>
</evidence>
<organism evidence="1 2">
    <name type="scientific">Amborella trichopoda</name>
    <dbReference type="NCBI Taxonomy" id="13333"/>
    <lineage>
        <taxon>Eukaryota</taxon>
        <taxon>Viridiplantae</taxon>
        <taxon>Streptophyta</taxon>
        <taxon>Embryophyta</taxon>
        <taxon>Tracheophyta</taxon>
        <taxon>Spermatophyta</taxon>
        <taxon>Magnoliopsida</taxon>
        <taxon>Amborellales</taxon>
        <taxon>Amborellaceae</taxon>
        <taxon>Amborella</taxon>
    </lineage>
</organism>
<keyword evidence="2" id="KW-1185">Reference proteome</keyword>
<proteinExistence type="predicted"/>
<gene>
    <name evidence="1" type="ORF">AMTR_s00052p00227700</name>
</gene>